<dbReference type="GO" id="GO:0008170">
    <property type="term" value="F:N-methyltransferase activity"/>
    <property type="evidence" value="ECO:0007669"/>
    <property type="project" value="InterPro"/>
</dbReference>
<keyword evidence="1" id="KW-0489">Methyltransferase</keyword>
<feature type="compositionally biased region" description="Basic and acidic residues" evidence="3">
    <location>
        <begin position="170"/>
        <end position="184"/>
    </location>
</feature>
<organism evidence="5">
    <name type="scientific">marine sediment metagenome</name>
    <dbReference type="NCBI Taxonomy" id="412755"/>
    <lineage>
        <taxon>unclassified sequences</taxon>
        <taxon>metagenomes</taxon>
        <taxon>ecological metagenomes</taxon>
    </lineage>
</organism>
<evidence type="ECO:0000256" key="3">
    <source>
        <dbReference type="SAM" id="MobiDB-lite"/>
    </source>
</evidence>
<feature type="domain" description="DNA methylase N-4/N-6" evidence="4">
    <location>
        <begin position="24"/>
        <end position="113"/>
    </location>
</feature>
<dbReference type="SUPFAM" id="SSF53335">
    <property type="entry name" value="S-adenosyl-L-methionine-dependent methyltransferases"/>
    <property type="match status" value="1"/>
</dbReference>
<reference evidence="5" key="1">
    <citation type="journal article" date="2015" name="Nature">
        <title>Complex archaea that bridge the gap between prokaryotes and eukaryotes.</title>
        <authorList>
            <person name="Spang A."/>
            <person name="Saw J.H."/>
            <person name="Jorgensen S.L."/>
            <person name="Zaremba-Niedzwiedzka K."/>
            <person name="Martijn J."/>
            <person name="Lind A.E."/>
            <person name="van Eijk R."/>
            <person name="Schleper C."/>
            <person name="Guy L."/>
            <person name="Ettema T.J."/>
        </authorList>
    </citation>
    <scope>NUCLEOTIDE SEQUENCE</scope>
</reference>
<dbReference type="GO" id="GO:0032259">
    <property type="term" value="P:methylation"/>
    <property type="evidence" value="ECO:0007669"/>
    <property type="project" value="UniProtKB-KW"/>
</dbReference>
<evidence type="ECO:0000256" key="2">
    <source>
        <dbReference type="ARBA" id="ARBA00022679"/>
    </source>
</evidence>
<proteinExistence type="predicted"/>
<dbReference type="InterPro" id="IPR029063">
    <property type="entry name" value="SAM-dependent_MTases_sf"/>
</dbReference>
<evidence type="ECO:0000259" key="4">
    <source>
        <dbReference type="Pfam" id="PF01555"/>
    </source>
</evidence>
<accession>A0A0F9MM18</accession>
<name>A0A0F9MM18_9ZZZZ</name>
<sequence length="481" mass="53038">MCSLRKRKTGKVVVICKNRKPKESGRMQVNTWTNCYDGSWKDVIVPEAFSHPAKMSYGLLKRILDHAKGWLNKGDVIVDPFGGIGSTGILGAYEGYQVVCCELEQKFVDLAKQNFELHKDAWVEFGNPYPIILQGDSRRLCEVVGKADCIVSSPPFSVPGSQIPNVGGDRPVRSRQREVPDRPDNYGSTPGQLGAMKPGKVDMVVSSPPYAEALGNRSHEGDPKKYYERQKRYNEAHPEHKRPSAESMCYPATPGQLGNLKSGDVDAIISSPPYQGSIQTDGDGIDWSKIKEGGTNKTLARAAAGTGYGKTKGQLADLKSGDVDCVISSPPFEKTTSDKPSRNIINGGLRMGKFSMGNGYGQAEGNIGNEQGDTFWQAAKTIVEQCHQILKPGGHAIWVVKSFVRKKKIVDFPGDWLRLCESVGFKTVCIHHAMLVKETSHKTLFGHTEVKRKERKSFFRRLAESKGSPRIDFEVVLCMSK</sequence>
<keyword evidence="2" id="KW-0808">Transferase</keyword>
<dbReference type="PRINTS" id="PR00508">
    <property type="entry name" value="S21N4MTFRASE"/>
</dbReference>
<comment type="caution">
    <text evidence="5">The sequence shown here is derived from an EMBL/GenBank/DDBJ whole genome shotgun (WGS) entry which is preliminary data.</text>
</comment>
<evidence type="ECO:0000313" key="5">
    <source>
        <dbReference type="EMBL" id="KKM77865.1"/>
    </source>
</evidence>
<dbReference type="InterPro" id="IPR001091">
    <property type="entry name" value="RM_Methyltransferase"/>
</dbReference>
<dbReference type="InterPro" id="IPR002941">
    <property type="entry name" value="DNA_methylase_N4/N6"/>
</dbReference>
<evidence type="ECO:0000256" key="1">
    <source>
        <dbReference type="ARBA" id="ARBA00022603"/>
    </source>
</evidence>
<dbReference type="Gene3D" id="3.40.50.150">
    <property type="entry name" value="Vaccinia Virus protein VP39"/>
    <property type="match status" value="2"/>
</dbReference>
<protein>
    <recommendedName>
        <fullName evidence="4">DNA methylase N-4/N-6 domain-containing protein</fullName>
    </recommendedName>
</protein>
<dbReference type="CDD" id="cd02440">
    <property type="entry name" value="AdoMet_MTases"/>
    <property type="match status" value="1"/>
</dbReference>
<dbReference type="GO" id="GO:0003677">
    <property type="term" value="F:DNA binding"/>
    <property type="evidence" value="ECO:0007669"/>
    <property type="project" value="InterPro"/>
</dbReference>
<gene>
    <name evidence="5" type="ORF">LCGC14_1365800</name>
</gene>
<dbReference type="Pfam" id="PF01555">
    <property type="entry name" value="N6_N4_Mtase"/>
    <property type="match status" value="1"/>
</dbReference>
<feature type="region of interest" description="Disordered" evidence="3">
    <location>
        <begin position="160"/>
        <end position="198"/>
    </location>
</feature>
<dbReference type="EMBL" id="LAZR01008580">
    <property type="protein sequence ID" value="KKM77865.1"/>
    <property type="molecule type" value="Genomic_DNA"/>
</dbReference>
<dbReference type="AlphaFoldDB" id="A0A0F9MM18"/>